<protein>
    <submittedName>
        <fullName evidence="1">Uncharacterized protein</fullName>
    </submittedName>
</protein>
<dbReference type="RefSeq" id="WP_056943176.1">
    <property type="nucleotide sequence ID" value="NZ_AZCX01000015.1"/>
</dbReference>
<sequence length="119" mass="13460">MATKSAEPKAVEKTFDFPDALVKKAADLIAKQGYVSRKEISEMQDLEWAVGFGKKVDRYFLDADAKRYIYTEKFDFAGGEIDAIIWDMDQITTREAALEKLAEVLGKKVINGKLDQVTY</sequence>
<dbReference type="STRING" id="1302272.FC96_GL000857"/>
<gene>
    <name evidence="1" type="ORF">FC96_GL000857</name>
</gene>
<dbReference type="Proteomes" id="UP000050911">
    <property type="component" value="Unassembled WGS sequence"/>
</dbReference>
<organism evidence="1 2">
    <name type="scientific">Secundilactobacillus kimchicus JCM 15530</name>
    <dbReference type="NCBI Taxonomy" id="1302272"/>
    <lineage>
        <taxon>Bacteria</taxon>
        <taxon>Bacillati</taxon>
        <taxon>Bacillota</taxon>
        <taxon>Bacilli</taxon>
        <taxon>Lactobacillales</taxon>
        <taxon>Lactobacillaceae</taxon>
        <taxon>Secundilactobacillus</taxon>
    </lineage>
</organism>
<reference evidence="1 2" key="1">
    <citation type="journal article" date="2015" name="Genome Announc.">
        <title>Expanding the biotechnology potential of lactobacilli through comparative genomics of 213 strains and associated genera.</title>
        <authorList>
            <person name="Sun Z."/>
            <person name="Harris H.M."/>
            <person name="McCann A."/>
            <person name="Guo C."/>
            <person name="Argimon S."/>
            <person name="Zhang W."/>
            <person name="Yang X."/>
            <person name="Jeffery I.B."/>
            <person name="Cooney J.C."/>
            <person name="Kagawa T.F."/>
            <person name="Liu W."/>
            <person name="Song Y."/>
            <person name="Salvetti E."/>
            <person name="Wrobel A."/>
            <person name="Rasinkangas P."/>
            <person name="Parkhill J."/>
            <person name="Rea M.C."/>
            <person name="O'Sullivan O."/>
            <person name="Ritari J."/>
            <person name="Douillard F.P."/>
            <person name="Paul Ross R."/>
            <person name="Yang R."/>
            <person name="Briner A.E."/>
            <person name="Felis G.E."/>
            <person name="de Vos W.M."/>
            <person name="Barrangou R."/>
            <person name="Klaenhammer T.R."/>
            <person name="Caufield P.W."/>
            <person name="Cui Y."/>
            <person name="Zhang H."/>
            <person name="O'Toole P.W."/>
        </authorList>
    </citation>
    <scope>NUCLEOTIDE SEQUENCE [LARGE SCALE GENOMIC DNA]</scope>
    <source>
        <strain evidence="1 2">JCM 15530</strain>
    </source>
</reference>
<name>A0A0R1HTQ2_9LACO</name>
<evidence type="ECO:0000313" key="1">
    <source>
        <dbReference type="EMBL" id="KRK46865.1"/>
    </source>
</evidence>
<evidence type="ECO:0000313" key="2">
    <source>
        <dbReference type="Proteomes" id="UP000050911"/>
    </source>
</evidence>
<accession>A0A0R1HTQ2</accession>
<comment type="caution">
    <text evidence="1">The sequence shown here is derived from an EMBL/GenBank/DDBJ whole genome shotgun (WGS) entry which is preliminary data.</text>
</comment>
<dbReference type="OrthoDB" id="2292110at2"/>
<dbReference type="AlphaFoldDB" id="A0A0R1HTQ2"/>
<keyword evidence="2" id="KW-1185">Reference proteome</keyword>
<dbReference type="EMBL" id="AZCX01000015">
    <property type="protein sequence ID" value="KRK46865.1"/>
    <property type="molecule type" value="Genomic_DNA"/>
</dbReference>
<dbReference type="PATRIC" id="fig|1302272.5.peg.857"/>
<proteinExistence type="predicted"/>